<evidence type="ECO:0000259" key="1">
    <source>
        <dbReference type="Pfam" id="PF01863"/>
    </source>
</evidence>
<dbReference type="EMBL" id="WTYK01000006">
    <property type="protein sequence ID" value="MXP42110.1"/>
    <property type="molecule type" value="Genomic_DNA"/>
</dbReference>
<dbReference type="PANTHER" id="PTHR30399:SF1">
    <property type="entry name" value="UTP PYROPHOSPHATASE"/>
    <property type="match status" value="1"/>
</dbReference>
<reference evidence="2 3" key="1">
    <citation type="submission" date="2019-12" db="EMBL/GenBank/DDBJ databases">
        <title>Genomic-based taxomic classification of the family Erythrobacteraceae.</title>
        <authorList>
            <person name="Xu L."/>
        </authorList>
    </citation>
    <scope>NUCLEOTIDE SEQUENCE [LARGE SCALE GENOMIC DNA]</scope>
    <source>
        <strain evidence="2 3">MCCC 1K02066</strain>
    </source>
</reference>
<accession>A0A6I4UT72</accession>
<evidence type="ECO:0000313" key="3">
    <source>
        <dbReference type="Proteomes" id="UP000469159"/>
    </source>
</evidence>
<dbReference type="InterPro" id="IPR002725">
    <property type="entry name" value="YgjP-like_metallopeptidase"/>
</dbReference>
<dbReference type="Pfam" id="PF01863">
    <property type="entry name" value="YgjP-like"/>
    <property type="match status" value="1"/>
</dbReference>
<protein>
    <submittedName>
        <fullName evidence="2">DUF45 domain-containing protein</fullName>
    </submittedName>
</protein>
<sequence length="240" mass="27318">MIDWLRRSTEDPAIRIGEREVPLAIRRLSRARRLVMRLAPDGSEVRITLPAWGRTEDALVFARARIEWLERQLAAVPQQQAPQPGGTLRYRGTELAIDWDEAYPRKAVAADGRLRIGGPPANLAARLQRWLESEAQRLLQEDLAFYCARAGHEAPPLRLSRAQRRWGSCSDRKAIRINWRLIQAPDFVRRSVVAHEVAHLTHFDHSPAFHALLAALFEGDVKAADRWLRAEGRSLYATFG</sequence>
<gene>
    <name evidence="2" type="ORF">GRI75_10705</name>
</gene>
<evidence type="ECO:0000313" key="2">
    <source>
        <dbReference type="EMBL" id="MXP42110.1"/>
    </source>
</evidence>
<comment type="caution">
    <text evidence="2">The sequence shown here is derived from an EMBL/GenBank/DDBJ whole genome shotgun (WGS) entry which is preliminary data.</text>
</comment>
<dbReference type="Proteomes" id="UP000469159">
    <property type="component" value="Unassembled WGS sequence"/>
</dbReference>
<dbReference type="RefSeq" id="WP_160746976.1">
    <property type="nucleotide sequence ID" value="NZ_WTYK01000006.1"/>
</dbReference>
<proteinExistence type="predicted"/>
<dbReference type="Gene3D" id="3.30.2010.10">
    <property type="entry name" value="Metalloproteases ('zincins'), catalytic domain"/>
    <property type="match status" value="1"/>
</dbReference>
<feature type="domain" description="YgjP-like metallopeptidase" evidence="1">
    <location>
        <begin position="37"/>
        <end position="230"/>
    </location>
</feature>
<dbReference type="OrthoDB" id="9795402at2"/>
<dbReference type="InterPro" id="IPR053136">
    <property type="entry name" value="UTP_pyrophosphatase-like"/>
</dbReference>
<dbReference type="PANTHER" id="PTHR30399">
    <property type="entry name" value="UNCHARACTERIZED PROTEIN YGJP"/>
    <property type="match status" value="1"/>
</dbReference>
<dbReference type="CDD" id="cd07344">
    <property type="entry name" value="M48_yhfN_like"/>
    <property type="match status" value="1"/>
</dbReference>
<dbReference type="AlphaFoldDB" id="A0A6I4UT72"/>
<organism evidence="2 3">
    <name type="scientific">Croceibacterium soli</name>
    <dbReference type="NCBI Taxonomy" id="1739690"/>
    <lineage>
        <taxon>Bacteria</taxon>
        <taxon>Pseudomonadati</taxon>
        <taxon>Pseudomonadota</taxon>
        <taxon>Alphaproteobacteria</taxon>
        <taxon>Sphingomonadales</taxon>
        <taxon>Erythrobacteraceae</taxon>
        <taxon>Croceibacterium</taxon>
    </lineage>
</organism>
<name>A0A6I4UT72_9SPHN</name>
<keyword evidence="3" id="KW-1185">Reference proteome</keyword>